<feature type="transmembrane region" description="Helical" evidence="1">
    <location>
        <begin position="70"/>
        <end position="92"/>
    </location>
</feature>
<evidence type="ECO:0000313" key="2">
    <source>
        <dbReference type="EMBL" id="MBY8821877.1"/>
    </source>
</evidence>
<name>A0ABS7PKR0_9SPHN</name>
<dbReference type="Proteomes" id="UP000706039">
    <property type="component" value="Unassembled WGS sequence"/>
</dbReference>
<evidence type="ECO:0008006" key="4">
    <source>
        <dbReference type="Google" id="ProtNLM"/>
    </source>
</evidence>
<reference evidence="2 3" key="1">
    <citation type="submission" date="2021-08" db="EMBL/GenBank/DDBJ databases">
        <authorList>
            <person name="Tuo L."/>
        </authorList>
    </citation>
    <scope>NUCLEOTIDE SEQUENCE [LARGE SCALE GENOMIC DNA]</scope>
    <source>
        <strain evidence="2 3">JCM 31229</strain>
    </source>
</reference>
<keyword evidence="1" id="KW-0472">Membrane</keyword>
<evidence type="ECO:0000256" key="1">
    <source>
        <dbReference type="SAM" id="Phobius"/>
    </source>
</evidence>
<feature type="transmembrane region" description="Helical" evidence="1">
    <location>
        <begin position="145"/>
        <end position="168"/>
    </location>
</feature>
<evidence type="ECO:0000313" key="3">
    <source>
        <dbReference type="Proteomes" id="UP000706039"/>
    </source>
</evidence>
<keyword evidence="1" id="KW-0812">Transmembrane</keyword>
<accession>A0ABS7PKR0</accession>
<protein>
    <recommendedName>
        <fullName evidence="4">M50 family peptidase</fullName>
    </recommendedName>
</protein>
<gene>
    <name evidence="2" type="ORF">K7G82_06215</name>
</gene>
<feature type="transmembrane region" description="Helical" evidence="1">
    <location>
        <begin position="99"/>
        <end position="125"/>
    </location>
</feature>
<keyword evidence="3" id="KW-1185">Reference proteome</keyword>
<organism evidence="2 3">
    <name type="scientific">Sphingomonas colocasiae</name>
    <dbReference type="NCBI Taxonomy" id="1848973"/>
    <lineage>
        <taxon>Bacteria</taxon>
        <taxon>Pseudomonadati</taxon>
        <taxon>Pseudomonadota</taxon>
        <taxon>Alphaproteobacteria</taxon>
        <taxon>Sphingomonadales</taxon>
        <taxon>Sphingomonadaceae</taxon>
        <taxon>Sphingomonas</taxon>
    </lineage>
</organism>
<dbReference type="EMBL" id="JAINVV010000003">
    <property type="protein sequence ID" value="MBY8821877.1"/>
    <property type="molecule type" value="Genomic_DNA"/>
</dbReference>
<comment type="caution">
    <text evidence="2">The sequence shown here is derived from an EMBL/GenBank/DDBJ whole genome shotgun (WGS) entry which is preliminary data.</text>
</comment>
<sequence>MTRISRAASRRPGGIEWATLLITALLVPAVILAHELGHYLAGLAFNVPHPRLGLSGFSHGPAPWLSRRQVAMIGVAGPAVSLALAAIGLARVKPGHARFAAALGVAACMRLCELLPFAVAALARLARRAPYRRTTFDEPRVFDALGLNGDIALVGASVIFAAILFAVLRRQRRGSGKSLIIGGLIGWGAWRIMLEQGLLA</sequence>
<dbReference type="RefSeq" id="WP_222988954.1">
    <property type="nucleotide sequence ID" value="NZ_JAINVV010000003.1"/>
</dbReference>
<keyword evidence="1" id="KW-1133">Transmembrane helix</keyword>
<proteinExistence type="predicted"/>